<name>A0A1X3DVM3_9BRAD</name>
<proteinExistence type="inferred from homology"/>
<dbReference type="Gene3D" id="3.40.980.20">
    <property type="entry name" value="Four-carbon acid sugar kinase, nucleotide binding domain"/>
    <property type="match status" value="1"/>
</dbReference>
<dbReference type="GO" id="GO:0016301">
    <property type="term" value="F:kinase activity"/>
    <property type="evidence" value="ECO:0007669"/>
    <property type="project" value="UniProtKB-KW"/>
</dbReference>
<evidence type="ECO:0000313" key="12">
    <source>
        <dbReference type="Proteomes" id="UP000193884"/>
    </source>
</evidence>
<comment type="similarity">
    <text evidence="1">Belongs to the four-carbon acid sugar kinase family.</text>
</comment>
<dbReference type="EMBL" id="NAFK01000175">
    <property type="protein sequence ID" value="OSJ22633.1"/>
    <property type="molecule type" value="Genomic_DNA"/>
</dbReference>
<dbReference type="Pfam" id="PF17042">
    <property type="entry name" value="NBD_C"/>
    <property type="match status" value="1"/>
</dbReference>
<dbReference type="InterPro" id="IPR042213">
    <property type="entry name" value="NBD_C_sf"/>
</dbReference>
<gene>
    <name evidence="10" type="ORF">BST63_32180</name>
    <name evidence="9" type="ORF">BSZ18_25070</name>
</gene>
<keyword evidence="5" id="KW-0067">ATP-binding</keyword>
<evidence type="ECO:0000256" key="2">
    <source>
        <dbReference type="ARBA" id="ARBA00022679"/>
    </source>
</evidence>
<feature type="domain" description="Four-carbon acid sugar kinase N-terminal" evidence="7">
    <location>
        <begin position="9"/>
        <end position="156"/>
    </location>
</feature>
<dbReference type="RefSeq" id="WP_085350770.1">
    <property type="nucleotide sequence ID" value="NZ_NAEX01000177.1"/>
</dbReference>
<dbReference type="Proteomes" id="UP000193553">
    <property type="component" value="Unassembled WGS sequence"/>
</dbReference>
<evidence type="ECO:0000259" key="8">
    <source>
        <dbReference type="Pfam" id="PF17042"/>
    </source>
</evidence>
<dbReference type="InterPro" id="IPR037051">
    <property type="entry name" value="4-carb_acid_sugar_kinase_N_sf"/>
</dbReference>
<evidence type="ECO:0000256" key="3">
    <source>
        <dbReference type="ARBA" id="ARBA00022741"/>
    </source>
</evidence>
<keyword evidence="2" id="KW-0808">Transferase</keyword>
<evidence type="ECO:0000256" key="5">
    <source>
        <dbReference type="ARBA" id="ARBA00022840"/>
    </source>
</evidence>
<feature type="domain" description="Four-carbon acid sugar kinase nucleotide binding" evidence="8">
    <location>
        <begin position="253"/>
        <end position="336"/>
    </location>
</feature>
<evidence type="ECO:0000256" key="1">
    <source>
        <dbReference type="ARBA" id="ARBA00005715"/>
    </source>
</evidence>
<dbReference type="SUPFAM" id="SSF142764">
    <property type="entry name" value="YgbK-like"/>
    <property type="match status" value="1"/>
</dbReference>
<dbReference type="InterPro" id="IPR010737">
    <property type="entry name" value="4-carb_acid_sugar_kinase_N"/>
</dbReference>
<keyword evidence="3" id="KW-0547">Nucleotide-binding</keyword>
<keyword evidence="12" id="KW-1185">Reference proteome</keyword>
<sequence length="355" mass="37544">MRTNGEYTIGILADDLTSAADGAGPFVERGLRAVVGRRRLPHQEATIVAVDSGSRSVPVSQAARRQSELAEQLASRVVLYKTVDSTLRGHVTAEMEAAFTVSGRKMLVFAPAFPGAGRTTVDGVQLVDGIPVTETEYGRDPVHPARHSRLAELVPASIGSVVILDAATQADLDKQVAALPDPESILWVGSPGMALALAKRLAPLAVASDVTAAVSGDILVAIGSANPRNHRQADCIAMEPGIALLQAPIERMNDPGSVLRDIAQNAARRLADERFDMVIATGGDTMEAILDGLDIYEFEILQELEPGFPLGRTSLGDGRELLIAMKAGGFGDDDTLRRAITRLRLGTSVSELVVS</sequence>
<reference evidence="11 12" key="1">
    <citation type="submission" date="2017-03" db="EMBL/GenBank/DDBJ databases">
        <title>Whole genome sequences of fourteen strains of Bradyrhizobium canariense and one strain of Bradyrhizobium japonicum isolated from Lupinus (Papilionoideae: Genisteae) species in Algeria.</title>
        <authorList>
            <person name="Crovadore J."/>
            <person name="Chekireb D."/>
            <person name="Brachmann A."/>
            <person name="Chablais R."/>
            <person name="Cochard B."/>
            <person name="Lefort F."/>
        </authorList>
    </citation>
    <scope>NUCLEOTIDE SEQUENCE [LARGE SCALE GENOMIC DNA]</scope>
    <source>
        <strain evidence="9 11">UBMA195</strain>
        <strain evidence="10 12">UBMAN05</strain>
    </source>
</reference>
<evidence type="ECO:0000256" key="6">
    <source>
        <dbReference type="ARBA" id="ARBA00023277"/>
    </source>
</evidence>
<comment type="caution">
    <text evidence="9">The sequence shown here is derived from an EMBL/GenBank/DDBJ whole genome shotgun (WGS) entry which is preliminary data.</text>
</comment>
<keyword evidence="4" id="KW-0418">Kinase</keyword>
<dbReference type="OrthoDB" id="9778478at2"/>
<evidence type="ECO:0008006" key="13">
    <source>
        <dbReference type="Google" id="ProtNLM"/>
    </source>
</evidence>
<organism evidence="9 11">
    <name type="scientific">Bradyrhizobium canariense</name>
    <dbReference type="NCBI Taxonomy" id="255045"/>
    <lineage>
        <taxon>Bacteria</taxon>
        <taxon>Pseudomonadati</taxon>
        <taxon>Pseudomonadota</taxon>
        <taxon>Alphaproteobacteria</taxon>
        <taxon>Hyphomicrobiales</taxon>
        <taxon>Nitrobacteraceae</taxon>
        <taxon>Bradyrhizobium</taxon>
    </lineage>
</organism>
<evidence type="ECO:0000313" key="10">
    <source>
        <dbReference type="EMBL" id="OSJ22633.1"/>
    </source>
</evidence>
<evidence type="ECO:0000259" key="7">
    <source>
        <dbReference type="Pfam" id="PF07005"/>
    </source>
</evidence>
<protein>
    <recommendedName>
        <fullName evidence="13">Four-carbon acid sugar kinase family protein</fullName>
    </recommendedName>
</protein>
<evidence type="ECO:0000313" key="11">
    <source>
        <dbReference type="Proteomes" id="UP000193553"/>
    </source>
</evidence>
<dbReference type="GO" id="GO:0005524">
    <property type="term" value="F:ATP binding"/>
    <property type="evidence" value="ECO:0007669"/>
    <property type="project" value="UniProtKB-KW"/>
</dbReference>
<dbReference type="InterPro" id="IPR031475">
    <property type="entry name" value="NBD_C"/>
</dbReference>
<accession>A0A1X3DVM3</accession>
<evidence type="ECO:0000313" key="9">
    <source>
        <dbReference type="EMBL" id="OSJ05455.1"/>
    </source>
</evidence>
<keyword evidence="6" id="KW-0119">Carbohydrate metabolism</keyword>
<dbReference type="AlphaFoldDB" id="A0A1X3DVM3"/>
<dbReference type="Pfam" id="PF07005">
    <property type="entry name" value="SBD_N"/>
    <property type="match status" value="1"/>
</dbReference>
<dbReference type="Gene3D" id="3.40.50.10840">
    <property type="entry name" value="Putative sugar-binding, N-terminal domain"/>
    <property type="match status" value="2"/>
</dbReference>
<evidence type="ECO:0000256" key="4">
    <source>
        <dbReference type="ARBA" id="ARBA00022777"/>
    </source>
</evidence>
<dbReference type="Proteomes" id="UP000193884">
    <property type="component" value="Unassembled WGS sequence"/>
</dbReference>
<dbReference type="EMBL" id="NAFI01000182">
    <property type="protein sequence ID" value="OSJ05455.1"/>
    <property type="molecule type" value="Genomic_DNA"/>
</dbReference>